<dbReference type="EMBL" id="CM044703">
    <property type="protein sequence ID" value="KAI5674821.1"/>
    <property type="molecule type" value="Genomic_DNA"/>
</dbReference>
<accession>A0ACC0BQ63</accession>
<name>A0ACC0BQ63_CATRO</name>
<dbReference type="Proteomes" id="UP001060085">
    <property type="component" value="Linkage Group LG03"/>
</dbReference>
<gene>
    <name evidence="1" type="ORF">M9H77_15185</name>
</gene>
<protein>
    <submittedName>
        <fullName evidence="1">Uncharacterized protein</fullName>
    </submittedName>
</protein>
<evidence type="ECO:0000313" key="1">
    <source>
        <dbReference type="EMBL" id="KAI5674821.1"/>
    </source>
</evidence>
<proteinExistence type="predicted"/>
<organism evidence="1 2">
    <name type="scientific">Catharanthus roseus</name>
    <name type="common">Madagascar periwinkle</name>
    <name type="synonym">Vinca rosea</name>
    <dbReference type="NCBI Taxonomy" id="4058"/>
    <lineage>
        <taxon>Eukaryota</taxon>
        <taxon>Viridiplantae</taxon>
        <taxon>Streptophyta</taxon>
        <taxon>Embryophyta</taxon>
        <taxon>Tracheophyta</taxon>
        <taxon>Spermatophyta</taxon>
        <taxon>Magnoliopsida</taxon>
        <taxon>eudicotyledons</taxon>
        <taxon>Gunneridae</taxon>
        <taxon>Pentapetalae</taxon>
        <taxon>asterids</taxon>
        <taxon>lamiids</taxon>
        <taxon>Gentianales</taxon>
        <taxon>Apocynaceae</taxon>
        <taxon>Rauvolfioideae</taxon>
        <taxon>Vinceae</taxon>
        <taxon>Catharanthinae</taxon>
        <taxon>Catharanthus</taxon>
    </lineage>
</organism>
<keyword evidence="2" id="KW-1185">Reference proteome</keyword>
<reference evidence="2" key="1">
    <citation type="journal article" date="2023" name="Nat. Plants">
        <title>Single-cell RNA sequencing provides a high-resolution roadmap for understanding the multicellular compartmentation of specialized metabolism.</title>
        <authorList>
            <person name="Sun S."/>
            <person name="Shen X."/>
            <person name="Li Y."/>
            <person name="Li Y."/>
            <person name="Wang S."/>
            <person name="Li R."/>
            <person name="Zhang H."/>
            <person name="Shen G."/>
            <person name="Guo B."/>
            <person name="Wei J."/>
            <person name="Xu J."/>
            <person name="St-Pierre B."/>
            <person name="Chen S."/>
            <person name="Sun C."/>
        </authorList>
    </citation>
    <scope>NUCLEOTIDE SEQUENCE [LARGE SCALE GENOMIC DNA]</scope>
</reference>
<evidence type="ECO:0000313" key="2">
    <source>
        <dbReference type="Proteomes" id="UP001060085"/>
    </source>
</evidence>
<comment type="caution">
    <text evidence="1">The sequence shown here is derived from an EMBL/GenBank/DDBJ whole genome shotgun (WGS) entry which is preliminary data.</text>
</comment>
<sequence>MEEGQAALHPAVQPLAFLLGSWRGQGEGSYPPTISPFRYSEELQFSHNPNKPVISYSQKTWKLNSGEPMHAESGYWRPKLDGTIEVVIAQSTGLVEVQKGAYDAKGNVMLRSTMIGNASKVKEITRHFKVENGELSYVVEMSTNVMSLQEHLRASLAKI</sequence>